<keyword evidence="4" id="KW-1185">Reference proteome</keyword>
<evidence type="ECO:0000259" key="2">
    <source>
        <dbReference type="Pfam" id="PF13478"/>
    </source>
</evidence>
<evidence type="ECO:0000313" key="3">
    <source>
        <dbReference type="EMBL" id="SEW25920.1"/>
    </source>
</evidence>
<protein>
    <submittedName>
        <fullName evidence="3">Xanthine dehydrogenase accessory factor</fullName>
    </submittedName>
</protein>
<evidence type="ECO:0000313" key="4">
    <source>
        <dbReference type="Proteomes" id="UP000199650"/>
    </source>
</evidence>
<name>A0A1I0QH14_9RHOB</name>
<dbReference type="InterPro" id="IPR003777">
    <property type="entry name" value="XdhC_CoxI"/>
</dbReference>
<dbReference type="STRING" id="1173584.SAMN05444851_2521"/>
<evidence type="ECO:0000259" key="1">
    <source>
        <dbReference type="Pfam" id="PF02625"/>
    </source>
</evidence>
<gene>
    <name evidence="3" type="ORF">SAMN05444851_2521</name>
</gene>
<sequence length="327" mass="34099">MATLRTLPDTALDWLRAGQRVAIATVVQTWGSAPCPAGSQMIIAEDGDIEGSVSGGCVEGAVVTEALEAIGARVPRLLTYSVADEDAFSAGLACGGTIRVLVEPVTDQDNDGAAMPVAMLAEIVRTQAHRVPIAYQVNVTTWARQLTVSDTDTPQTMAGETRFDGDVFTLVVNPSPRLVIVGAVHIAQNLAPMAAATGFDPIITDPRSSFATPARFPGLRVICDDTDAALAQIGVDAQTAIVTLGHDPKIDDPAIREGLGAGSFYIGCLGSRRTHAARLDRLRALGLPEDALSRLHGPVGLDIGAKGPAEIAVSILSQLVAARRGRL</sequence>
<dbReference type="EMBL" id="FOJB01000001">
    <property type="protein sequence ID" value="SEW25920.1"/>
    <property type="molecule type" value="Genomic_DNA"/>
</dbReference>
<feature type="domain" description="XdhC- CoxI" evidence="1">
    <location>
        <begin position="14"/>
        <end position="80"/>
    </location>
</feature>
<dbReference type="Pfam" id="PF13478">
    <property type="entry name" value="XdhC_C"/>
    <property type="match status" value="1"/>
</dbReference>
<dbReference type="InterPro" id="IPR052698">
    <property type="entry name" value="MoCofactor_Util/Proc"/>
</dbReference>
<dbReference type="OrthoDB" id="9815497at2"/>
<dbReference type="InterPro" id="IPR027051">
    <property type="entry name" value="XdhC_Rossmann_dom"/>
</dbReference>
<dbReference type="Gene3D" id="3.40.50.720">
    <property type="entry name" value="NAD(P)-binding Rossmann-like Domain"/>
    <property type="match status" value="1"/>
</dbReference>
<dbReference type="Pfam" id="PF02625">
    <property type="entry name" value="XdhC_CoxI"/>
    <property type="match status" value="1"/>
</dbReference>
<dbReference type="Proteomes" id="UP000199650">
    <property type="component" value="Unassembled WGS sequence"/>
</dbReference>
<accession>A0A1I0QH14</accession>
<feature type="domain" description="XdhC Rossmann" evidence="2">
    <location>
        <begin position="178"/>
        <end position="319"/>
    </location>
</feature>
<dbReference type="PANTHER" id="PTHR30388">
    <property type="entry name" value="ALDEHYDE OXIDOREDUCTASE MOLYBDENUM COFACTOR ASSEMBLY PROTEIN"/>
    <property type="match status" value="1"/>
</dbReference>
<dbReference type="AlphaFoldDB" id="A0A1I0QH14"/>
<organism evidence="3 4">
    <name type="scientific">Aliiroseovarius sediminilitoris</name>
    <dbReference type="NCBI Taxonomy" id="1173584"/>
    <lineage>
        <taxon>Bacteria</taxon>
        <taxon>Pseudomonadati</taxon>
        <taxon>Pseudomonadota</taxon>
        <taxon>Alphaproteobacteria</taxon>
        <taxon>Rhodobacterales</taxon>
        <taxon>Paracoccaceae</taxon>
        <taxon>Aliiroseovarius</taxon>
    </lineage>
</organism>
<dbReference type="PANTHER" id="PTHR30388:SF4">
    <property type="entry name" value="MOLYBDENUM COFACTOR INSERTION CHAPERONE PAOD"/>
    <property type="match status" value="1"/>
</dbReference>
<proteinExistence type="predicted"/>
<reference evidence="3 4" key="1">
    <citation type="submission" date="2016-10" db="EMBL/GenBank/DDBJ databases">
        <authorList>
            <person name="de Groot N.N."/>
        </authorList>
    </citation>
    <scope>NUCLEOTIDE SEQUENCE [LARGE SCALE GENOMIC DNA]</scope>
    <source>
        <strain evidence="3 4">DSM 29439</strain>
    </source>
</reference>